<evidence type="ECO:0000256" key="6">
    <source>
        <dbReference type="ARBA" id="ARBA00022824"/>
    </source>
</evidence>
<dbReference type="GO" id="GO:0030968">
    <property type="term" value="P:endoplasmic reticulum unfolded protein response"/>
    <property type="evidence" value="ECO:0007669"/>
    <property type="project" value="InterPro"/>
</dbReference>
<name>A0A0C3E2Y0_9AGAM</name>
<dbReference type="InterPro" id="IPR012913">
    <property type="entry name" value="OS9-like_dom"/>
</dbReference>
<sequence length="485" mass="54441">MRSLHAGLLALSSASLCRARLLYSGPEDLYAFPKSRVTFLNNLPVSNETAQHWLTQGLKGGEREFMGVSWEDRSWYPQPSLKEISGSELEGPESPVSQPDYTLEYMKIGPENHFLCLVPPPRDSSPVSEELDRNEVIRNGWSLLQPLTGRCLYHRQTWFTYSYCHNHEIRQFKELPHNHPHAQGTYEPTEDPEWEAFTLGRAPTAPEADAQMAVADQVPQVASLEVAHGPGTRYLVQRWSDGTYCDKTGKPREVEVQFHCSMTMTDSILFVREAKTCSYVLVVQTPRLCGEPGFKSRMQNRDESLIRCRQIIEPTSVPMVSSEESTQLERSRAEEHHIDLDESDYPIGLSNRVSRFPIPSPAPAPASIGADPSTKDDPLNGLLRRTMEALMNNPDIQALTGNNQQVYLNRGEDGEIIIEILEEIPMDGSANGVPQDEISSEAYSQLTDALRKAGFDVRGEAETNTNGGKAHEDDEEESRDLRDEL</sequence>
<dbReference type="PANTHER" id="PTHR15414:SF0">
    <property type="entry name" value="ENDOPLASMIC RETICULUM LECTIN 1"/>
    <property type="match status" value="1"/>
</dbReference>
<accession>A0A0C3E2Y0</accession>
<evidence type="ECO:0000259" key="10">
    <source>
        <dbReference type="PROSITE" id="PS51914"/>
    </source>
</evidence>
<dbReference type="GO" id="GO:0005788">
    <property type="term" value="C:endoplasmic reticulum lumen"/>
    <property type="evidence" value="ECO:0007669"/>
    <property type="project" value="TreeGrafter"/>
</dbReference>
<evidence type="ECO:0000256" key="8">
    <source>
        <dbReference type="SAM" id="MobiDB-lite"/>
    </source>
</evidence>
<evidence type="ECO:0000256" key="9">
    <source>
        <dbReference type="SAM" id="SignalP"/>
    </source>
</evidence>
<keyword evidence="4 9" id="KW-0732">Signal</keyword>
<dbReference type="PANTHER" id="PTHR15414">
    <property type="entry name" value="OS-9-RELATED"/>
    <property type="match status" value="1"/>
</dbReference>
<dbReference type="Proteomes" id="UP000053989">
    <property type="component" value="Unassembled WGS sequence"/>
</dbReference>
<reference evidence="12" key="2">
    <citation type="submission" date="2015-01" db="EMBL/GenBank/DDBJ databases">
        <title>Evolutionary Origins and Diversification of the Mycorrhizal Mutualists.</title>
        <authorList>
            <consortium name="DOE Joint Genome Institute"/>
            <consortium name="Mycorrhizal Genomics Consortium"/>
            <person name="Kohler A."/>
            <person name="Kuo A."/>
            <person name="Nagy L.G."/>
            <person name="Floudas D."/>
            <person name="Copeland A."/>
            <person name="Barry K.W."/>
            <person name="Cichocki N."/>
            <person name="Veneault-Fourrey C."/>
            <person name="LaButti K."/>
            <person name="Lindquist E.A."/>
            <person name="Lipzen A."/>
            <person name="Lundell T."/>
            <person name="Morin E."/>
            <person name="Murat C."/>
            <person name="Riley R."/>
            <person name="Ohm R."/>
            <person name="Sun H."/>
            <person name="Tunlid A."/>
            <person name="Henrissat B."/>
            <person name="Grigoriev I.V."/>
            <person name="Hibbett D.S."/>
            <person name="Martin F."/>
        </authorList>
    </citation>
    <scope>NUCLEOTIDE SEQUENCE [LARGE SCALE GENOMIC DNA]</scope>
    <source>
        <strain evidence="12">Foug A</strain>
    </source>
</reference>
<dbReference type="FunCoup" id="A0A0C3E2Y0">
    <property type="interactions" value="116"/>
</dbReference>
<gene>
    <name evidence="11" type="ORF">SCLCIDRAFT_1214969</name>
</gene>
<dbReference type="OrthoDB" id="448954at2759"/>
<evidence type="ECO:0000256" key="3">
    <source>
        <dbReference type="ARBA" id="ARBA00018727"/>
    </source>
</evidence>
<evidence type="ECO:0000256" key="4">
    <source>
        <dbReference type="ARBA" id="ARBA00022729"/>
    </source>
</evidence>
<dbReference type="HOGENOM" id="CLU_039533_0_0_1"/>
<proteinExistence type="inferred from homology"/>
<dbReference type="InParanoid" id="A0A0C3E2Y0"/>
<protein>
    <recommendedName>
        <fullName evidence="3">Protein OS-9 homolog</fullName>
    </recommendedName>
</protein>
<dbReference type="InterPro" id="IPR044865">
    <property type="entry name" value="MRH_dom"/>
</dbReference>
<evidence type="ECO:0000256" key="2">
    <source>
        <dbReference type="ARBA" id="ARBA00009918"/>
    </source>
</evidence>
<feature type="signal peptide" evidence="9">
    <location>
        <begin position="1"/>
        <end position="19"/>
    </location>
</feature>
<dbReference type="InterPro" id="IPR045149">
    <property type="entry name" value="OS-9-like"/>
</dbReference>
<feature type="chain" id="PRO_5002174099" description="Protein OS-9 homolog" evidence="9">
    <location>
        <begin position="20"/>
        <end position="485"/>
    </location>
</feature>
<organism evidence="11 12">
    <name type="scientific">Scleroderma citrinum Foug A</name>
    <dbReference type="NCBI Taxonomy" id="1036808"/>
    <lineage>
        <taxon>Eukaryota</taxon>
        <taxon>Fungi</taxon>
        <taxon>Dikarya</taxon>
        <taxon>Basidiomycota</taxon>
        <taxon>Agaricomycotina</taxon>
        <taxon>Agaricomycetes</taxon>
        <taxon>Agaricomycetidae</taxon>
        <taxon>Boletales</taxon>
        <taxon>Sclerodermatineae</taxon>
        <taxon>Sclerodermataceae</taxon>
        <taxon>Scleroderma</taxon>
    </lineage>
</organism>
<feature type="region of interest" description="Disordered" evidence="8">
    <location>
        <begin position="455"/>
        <end position="485"/>
    </location>
</feature>
<dbReference type="PROSITE" id="PS51914">
    <property type="entry name" value="MRH"/>
    <property type="match status" value="1"/>
</dbReference>
<dbReference type="AlphaFoldDB" id="A0A0C3E2Y0"/>
<dbReference type="GO" id="GO:0030970">
    <property type="term" value="P:retrograde protein transport, ER to cytosol"/>
    <property type="evidence" value="ECO:0007669"/>
    <property type="project" value="TreeGrafter"/>
</dbReference>
<comment type="similarity">
    <text evidence="2">Belongs to the OS-9 family.</text>
</comment>
<dbReference type="GO" id="GO:0030246">
    <property type="term" value="F:carbohydrate binding"/>
    <property type="evidence" value="ECO:0007669"/>
    <property type="project" value="UniProtKB-KW"/>
</dbReference>
<evidence type="ECO:0000256" key="5">
    <source>
        <dbReference type="ARBA" id="ARBA00022734"/>
    </source>
</evidence>
<keyword evidence="6" id="KW-0256">Endoplasmic reticulum</keyword>
<dbReference type="InterPro" id="IPR009011">
    <property type="entry name" value="Man6P_isomerase_rcpt-bd_dom_sf"/>
</dbReference>
<evidence type="ECO:0000313" key="11">
    <source>
        <dbReference type="EMBL" id="KIM62411.1"/>
    </source>
</evidence>
<dbReference type="Pfam" id="PF07915">
    <property type="entry name" value="PRKCSH"/>
    <property type="match status" value="1"/>
</dbReference>
<feature type="domain" description="MRH" evidence="10">
    <location>
        <begin position="149"/>
        <end position="291"/>
    </location>
</feature>
<evidence type="ECO:0000256" key="1">
    <source>
        <dbReference type="ARBA" id="ARBA00004367"/>
    </source>
</evidence>
<comment type="subcellular location">
    <subcellularLocation>
        <location evidence="1">Endoplasmic reticulum membrane</location>
        <topology evidence="1">Peripheral membrane protein</topology>
        <orientation evidence="1">Lumenal side</orientation>
    </subcellularLocation>
</comment>
<dbReference type="STRING" id="1036808.A0A0C3E2Y0"/>
<dbReference type="Gene3D" id="2.70.130.10">
    <property type="entry name" value="Mannose-6-phosphate receptor binding domain"/>
    <property type="match status" value="1"/>
</dbReference>
<keyword evidence="5" id="KW-0430">Lectin</keyword>
<reference evidence="11 12" key="1">
    <citation type="submission" date="2014-04" db="EMBL/GenBank/DDBJ databases">
        <authorList>
            <consortium name="DOE Joint Genome Institute"/>
            <person name="Kuo A."/>
            <person name="Kohler A."/>
            <person name="Nagy L.G."/>
            <person name="Floudas D."/>
            <person name="Copeland A."/>
            <person name="Barry K.W."/>
            <person name="Cichocki N."/>
            <person name="Veneault-Fourrey C."/>
            <person name="LaButti K."/>
            <person name="Lindquist E.A."/>
            <person name="Lipzen A."/>
            <person name="Lundell T."/>
            <person name="Morin E."/>
            <person name="Murat C."/>
            <person name="Sun H."/>
            <person name="Tunlid A."/>
            <person name="Henrissat B."/>
            <person name="Grigoriev I.V."/>
            <person name="Hibbett D.S."/>
            <person name="Martin F."/>
            <person name="Nordberg H.P."/>
            <person name="Cantor M.N."/>
            <person name="Hua S.X."/>
        </authorList>
    </citation>
    <scope>NUCLEOTIDE SEQUENCE [LARGE SCALE GENOMIC DNA]</scope>
    <source>
        <strain evidence="11 12">Foug A</strain>
    </source>
</reference>
<dbReference type="GO" id="GO:0005789">
    <property type="term" value="C:endoplasmic reticulum membrane"/>
    <property type="evidence" value="ECO:0007669"/>
    <property type="project" value="UniProtKB-SubCell"/>
</dbReference>
<keyword evidence="7" id="KW-1015">Disulfide bond</keyword>
<keyword evidence="12" id="KW-1185">Reference proteome</keyword>
<dbReference type="EMBL" id="KN822042">
    <property type="protein sequence ID" value="KIM62411.1"/>
    <property type="molecule type" value="Genomic_DNA"/>
</dbReference>
<dbReference type="SUPFAM" id="SSF50911">
    <property type="entry name" value="Mannose 6-phosphate receptor domain"/>
    <property type="match status" value="1"/>
</dbReference>
<evidence type="ECO:0000256" key="7">
    <source>
        <dbReference type="ARBA" id="ARBA00023157"/>
    </source>
</evidence>
<evidence type="ECO:0000313" key="12">
    <source>
        <dbReference type="Proteomes" id="UP000053989"/>
    </source>
</evidence>